<evidence type="ECO:0000313" key="1">
    <source>
        <dbReference type="EMBL" id="GAA2860945.1"/>
    </source>
</evidence>
<keyword evidence="2" id="KW-1185">Reference proteome</keyword>
<dbReference type="InterPro" id="IPR035628">
    <property type="entry name" value="TcpC_C"/>
</dbReference>
<evidence type="ECO:0000313" key="2">
    <source>
        <dbReference type="Proteomes" id="UP001500831"/>
    </source>
</evidence>
<gene>
    <name evidence="1" type="ORF">GCM10010517_19560</name>
</gene>
<dbReference type="InterPro" id="IPR024735">
    <property type="entry name" value="TcpC"/>
</dbReference>
<protein>
    <recommendedName>
        <fullName evidence="3">Conjugal transfer protein</fullName>
    </recommendedName>
</protein>
<dbReference type="Pfam" id="PF12642">
    <property type="entry name" value="TpcC"/>
    <property type="match status" value="1"/>
</dbReference>
<dbReference type="EMBL" id="BAAAVI010000011">
    <property type="protein sequence ID" value="GAA2860945.1"/>
    <property type="molecule type" value="Genomic_DNA"/>
</dbReference>
<accession>A0ABN3VVS5</accession>
<comment type="caution">
    <text evidence="1">The sequence shown here is derived from an EMBL/GenBank/DDBJ whole genome shotgun (WGS) entry which is preliminary data.</text>
</comment>
<organism evidence="1 2">
    <name type="scientific">Streptosporangium fragile</name>
    <dbReference type="NCBI Taxonomy" id="46186"/>
    <lineage>
        <taxon>Bacteria</taxon>
        <taxon>Bacillati</taxon>
        <taxon>Actinomycetota</taxon>
        <taxon>Actinomycetes</taxon>
        <taxon>Streptosporangiales</taxon>
        <taxon>Streptosporangiaceae</taxon>
        <taxon>Streptosporangium</taxon>
    </lineage>
</organism>
<sequence length="289" mass="30776">MWAGRAVLWALIVVIVVNGVRAPFERFTRQSAPAGTAPAVSESGFPTTQGTSFAIQFAAVYLNFDGARPQERAGRLAPYLPEGAEAQFGWDGFGRMSAGAVQPYGVEVVDADNAVVTLTYQSSDRRQLLSVPVYYDRAAERFVVSGRPGILPAPEPANLPPKAAPDRDGTAERELRTPLEDFFKAYAAGDTASLQRYADAGVTLEGLDGAFTFMALKELVVPLAGGTTREVTATVVWGVPSGPTPSPDSTAPDPGQVGGKLEQAYLLTMVKQGDKWFVKDIRGAHRSVG</sequence>
<dbReference type="Proteomes" id="UP001500831">
    <property type="component" value="Unassembled WGS sequence"/>
</dbReference>
<name>A0ABN3VVS5_9ACTN</name>
<reference evidence="1 2" key="1">
    <citation type="journal article" date="2019" name="Int. J. Syst. Evol. Microbiol.">
        <title>The Global Catalogue of Microorganisms (GCM) 10K type strain sequencing project: providing services to taxonomists for standard genome sequencing and annotation.</title>
        <authorList>
            <consortium name="The Broad Institute Genomics Platform"/>
            <consortium name="The Broad Institute Genome Sequencing Center for Infectious Disease"/>
            <person name="Wu L."/>
            <person name="Ma J."/>
        </authorList>
    </citation>
    <scope>NUCLEOTIDE SEQUENCE [LARGE SCALE GENOMIC DNA]</scope>
    <source>
        <strain evidence="1 2">JCM 6242</strain>
    </source>
</reference>
<proteinExistence type="predicted"/>
<evidence type="ECO:0008006" key="3">
    <source>
        <dbReference type="Google" id="ProtNLM"/>
    </source>
</evidence>
<dbReference type="Gene3D" id="3.10.450.540">
    <property type="match status" value="1"/>
</dbReference>
<dbReference type="CDD" id="cd16386">
    <property type="entry name" value="TcpC_N"/>
    <property type="match status" value="1"/>
</dbReference>
<dbReference type="CDD" id="cd16428">
    <property type="entry name" value="TcpC_C"/>
    <property type="match status" value="1"/>
</dbReference>